<dbReference type="OrthoDB" id="5314201at2759"/>
<feature type="coiled-coil region" evidence="1">
    <location>
        <begin position="254"/>
        <end position="281"/>
    </location>
</feature>
<reference evidence="2" key="1">
    <citation type="submission" date="2021-05" db="EMBL/GenBank/DDBJ databases">
        <authorList>
            <person name="Stam R."/>
        </authorList>
    </citation>
    <scope>NUCLEOTIDE SEQUENCE</scope>
    <source>
        <strain evidence="2">CS162</strain>
    </source>
</reference>
<comment type="caution">
    <text evidence="2">The sequence shown here is derived from an EMBL/GenBank/DDBJ whole genome shotgun (WGS) entry which is preliminary data.</text>
</comment>
<gene>
    <name evidence="2" type="ORF">ALTATR162_LOCUS1448</name>
</gene>
<dbReference type="GeneID" id="67012783"/>
<dbReference type="Proteomes" id="UP000676310">
    <property type="component" value="Unassembled WGS sequence"/>
</dbReference>
<proteinExistence type="predicted"/>
<keyword evidence="3" id="KW-1185">Reference proteome</keyword>
<evidence type="ECO:0000313" key="3">
    <source>
        <dbReference type="Proteomes" id="UP000676310"/>
    </source>
</evidence>
<dbReference type="EMBL" id="CAJRGZ010000015">
    <property type="protein sequence ID" value="CAG5143925.1"/>
    <property type="molecule type" value="Genomic_DNA"/>
</dbReference>
<feature type="coiled-coil region" evidence="1">
    <location>
        <begin position="155"/>
        <end position="182"/>
    </location>
</feature>
<dbReference type="RefSeq" id="XP_043164979.1">
    <property type="nucleotide sequence ID" value="XM_043309044.1"/>
</dbReference>
<accession>A0A8J2N1Y5</accession>
<evidence type="ECO:0000256" key="1">
    <source>
        <dbReference type="SAM" id="Coils"/>
    </source>
</evidence>
<name>A0A8J2N1Y5_9PLEO</name>
<feature type="coiled-coil region" evidence="1">
    <location>
        <begin position="401"/>
        <end position="428"/>
    </location>
</feature>
<dbReference type="AlphaFoldDB" id="A0A8J2N1Y5"/>
<organism evidence="2 3">
    <name type="scientific">Alternaria atra</name>
    <dbReference type="NCBI Taxonomy" id="119953"/>
    <lineage>
        <taxon>Eukaryota</taxon>
        <taxon>Fungi</taxon>
        <taxon>Dikarya</taxon>
        <taxon>Ascomycota</taxon>
        <taxon>Pezizomycotina</taxon>
        <taxon>Dothideomycetes</taxon>
        <taxon>Pleosporomycetidae</taxon>
        <taxon>Pleosporales</taxon>
        <taxon>Pleosporineae</taxon>
        <taxon>Pleosporaceae</taxon>
        <taxon>Alternaria</taxon>
        <taxon>Alternaria sect. Ulocladioides</taxon>
    </lineage>
</organism>
<sequence>MAEEQAAHHLLNVVEERGLKVDLDNILLGFEDAETKHETAVWVEEYLHEDTLLSREELELYQTLKKKGLLHQYESEGEPIRPILDHEVAAAIESLRSSTTAIEAQCKALEAQKDALMKLKALDKPNLDVEHARNERRRKEGQEKARLDVSVDDVVATVTEQMTDAQREIDSEKSTLKSYLSERFTSDDQILSRLPKLVSQIVTEPEVSEDEKSMEQWCMAIVSFRAAEIKARVDAVFLTNASGDSQNGLSEEAEDDFKERKVALQAELEELHSEIASVAEMVVEHEIRKPMTEMKERKEKDTMRARTAWLNYVLSTLEYMGKRLSIITTSTRDTDGFQQALAHVQAAAAKRMPETHAPVATPGLKRMNSGTSAFTPMVKLKPTSTLDLPSALQDALRYAGISFSQDNIESLQDVLQQAQLERSKKLQDHYESTAISTHDGLAERSSKADADLRAILSALYKHAPFQQASLTDPELDEQLKAMELELENKDRELLDAEGSELSLSDPKVRAFIAKYGK</sequence>
<evidence type="ECO:0000313" key="2">
    <source>
        <dbReference type="EMBL" id="CAG5143925.1"/>
    </source>
</evidence>
<keyword evidence="1" id="KW-0175">Coiled coil</keyword>
<protein>
    <submittedName>
        <fullName evidence="2">Uncharacterized protein</fullName>
    </submittedName>
</protein>